<evidence type="ECO:0000256" key="3">
    <source>
        <dbReference type="ARBA" id="ARBA00023082"/>
    </source>
</evidence>
<keyword evidence="8" id="KW-1185">Reference proteome</keyword>
<dbReference type="InterPro" id="IPR039425">
    <property type="entry name" value="RNA_pol_sigma-70-like"/>
</dbReference>
<dbReference type="InterPro" id="IPR036388">
    <property type="entry name" value="WH-like_DNA-bd_sf"/>
</dbReference>
<dbReference type="InterPro" id="IPR013324">
    <property type="entry name" value="RNA_pol_sigma_r3/r4-like"/>
</dbReference>
<dbReference type="PANTHER" id="PTHR43133:SF51">
    <property type="entry name" value="RNA POLYMERASE SIGMA FACTOR"/>
    <property type="match status" value="1"/>
</dbReference>
<reference evidence="7 8" key="1">
    <citation type="submission" date="2020-08" db="EMBL/GenBank/DDBJ databases">
        <title>Genomic Encyclopedia of Type Strains, Phase IV (KMG-V): Genome sequencing to study the core and pangenomes of soil and plant-associated prokaryotes.</title>
        <authorList>
            <person name="Whitman W."/>
        </authorList>
    </citation>
    <scope>NUCLEOTIDE SEQUENCE [LARGE SCALE GENOMIC DNA]</scope>
    <source>
        <strain evidence="7 8">M8UP14</strain>
    </source>
</reference>
<keyword evidence="3" id="KW-0731">Sigma factor</keyword>
<dbReference type="InterPro" id="IPR013325">
    <property type="entry name" value="RNA_pol_sigma_r2"/>
</dbReference>
<gene>
    <name evidence="7" type="ORF">HDF16_004865</name>
</gene>
<evidence type="ECO:0000256" key="1">
    <source>
        <dbReference type="ARBA" id="ARBA00010641"/>
    </source>
</evidence>
<evidence type="ECO:0000313" key="7">
    <source>
        <dbReference type="EMBL" id="MBB5060129.1"/>
    </source>
</evidence>
<dbReference type="Pfam" id="PF04542">
    <property type="entry name" value="Sigma70_r2"/>
    <property type="match status" value="1"/>
</dbReference>
<dbReference type="InterPro" id="IPR007627">
    <property type="entry name" value="RNA_pol_sigma70_r2"/>
</dbReference>
<name>A0A7W7ZHN2_9BACT</name>
<evidence type="ECO:0000313" key="8">
    <source>
        <dbReference type="Proteomes" id="UP000540989"/>
    </source>
</evidence>
<protein>
    <submittedName>
        <fullName evidence="7">RNA polymerase sigma-70 factor (ECF subfamily)</fullName>
    </submittedName>
</protein>
<evidence type="ECO:0000256" key="2">
    <source>
        <dbReference type="ARBA" id="ARBA00023015"/>
    </source>
</evidence>
<dbReference type="InterPro" id="IPR014284">
    <property type="entry name" value="RNA_pol_sigma-70_dom"/>
</dbReference>
<dbReference type="Proteomes" id="UP000540989">
    <property type="component" value="Unassembled WGS sequence"/>
</dbReference>
<dbReference type="NCBIfam" id="TIGR02937">
    <property type="entry name" value="sigma70-ECF"/>
    <property type="match status" value="1"/>
</dbReference>
<keyword evidence="2" id="KW-0805">Transcription regulation</keyword>
<dbReference type="RefSeq" id="WP_432432268.1">
    <property type="nucleotide sequence ID" value="NZ_JACHIP010000009.1"/>
</dbReference>
<evidence type="ECO:0000256" key="4">
    <source>
        <dbReference type="ARBA" id="ARBA00023163"/>
    </source>
</evidence>
<dbReference type="Gene3D" id="1.10.1740.10">
    <property type="match status" value="1"/>
</dbReference>
<comment type="caution">
    <text evidence="7">The sequence shown here is derived from an EMBL/GenBank/DDBJ whole genome shotgun (WGS) entry which is preliminary data.</text>
</comment>
<sequence>MNNRLGSSNAAPGSGSGVKTEYVPDDRLVELIRIGSHEAFEILRGRHEKRLLKTAIHILRNREDGEDAVQESFLKAYRRIETFSGRSTVSTWLTRIVINTCLMQLRKQRTRPTVSLDEPNELGLSRCDGVPDRSINIEASYVGWERRKLLSIAVSRLKPSLRSVVDAYRQHDYTMAELAEQSGLSVPAAKSRLRRARQTLERSPVMNACR</sequence>
<proteinExistence type="inferred from homology"/>
<dbReference type="Pfam" id="PF08281">
    <property type="entry name" value="Sigma70_r4_2"/>
    <property type="match status" value="1"/>
</dbReference>
<dbReference type="PANTHER" id="PTHR43133">
    <property type="entry name" value="RNA POLYMERASE ECF-TYPE SIGMA FACTO"/>
    <property type="match status" value="1"/>
</dbReference>
<dbReference type="GO" id="GO:0006352">
    <property type="term" value="P:DNA-templated transcription initiation"/>
    <property type="evidence" value="ECO:0007669"/>
    <property type="project" value="InterPro"/>
</dbReference>
<dbReference type="GO" id="GO:0003677">
    <property type="term" value="F:DNA binding"/>
    <property type="evidence" value="ECO:0007669"/>
    <property type="project" value="InterPro"/>
</dbReference>
<keyword evidence="4" id="KW-0804">Transcription</keyword>
<evidence type="ECO:0000259" key="5">
    <source>
        <dbReference type="Pfam" id="PF04542"/>
    </source>
</evidence>
<dbReference type="Gene3D" id="1.10.10.10">
    <property type="entry name" value="Winged helix-like DNA-binding domain superfamily/Winged helix DNA-binding domain"/>
    <property type="match status" value="1"/>
</dbReference>
<comment type="similarity">
    <text evidence="1">Belongs to the sigma-70 factor family. ECF subfamily.</text>
</comment>
<dbReference type="SUPFAM" id="SSF88946">
    <property type="entry name" value="Sigma2 domain of RNA polymerase sigma factors"/>
    <property type="match status" value="1"/>
</dbReference>
<feature type="domain" description="RNA polymerase sigma factor 70 region 4 type 2" evidence="6">
    <location>
        <begin position="153"/>
        <end position="200"/>
    </location>
</feature>
<dbReference type="GO" id="GO:0016987">
    <property type="term" value="F:sigma factor activity"/>
    <property type="evidence" value="ECO:0007669"/>
    <property type="project" value="UniProtKB-KW"/>
</dbReference>
<organism evidence="7 8">
    <name type="scientific">Granulicella aggregans</name>
    <dbReference type="NCBI Taxonomy" id="474949"/>
    <lineage>
        <taxon>Bacteria</taxon>
        <taxon>Pseudomonadati</taxon>
        <taxon>Acidobacteriota</taxon>
        <taxon>Terriglobia</taxon>
        <taxon>Terriglobales</taxon>
        <taxon>Acidobacteriaceae</taxon>
        <taxon>Granulicella</taxon>
    </lineage>
</organism>
<dbReference type="SUPFAM" id="SSF88659">
    <property type="entry name" value="Sigma3 and sigma4 domains of RNA polymerase sigma factors"/>
    <property type="match status" value="1"/>
</dbReference>
<dbReference type="EMBL" id="JACHIP010000009">
    <property type="protein sequence ID" value="MBB5060129.1"/>
    <property type="molecule type" value="Genomic_DNA"/>
</dbReference>
<dbReference type="InterPro" id="IPR013249">
    <property type="entry name" value="RNA_pol_sigma70_r4_t2"/>
</dbReference>
<evidence type="ECO:0000259" key="6">
    <source>
        <dbReference type="Pfam" id="PF08281"/>
    </source>
</evidence>
<accession>A0A7W7ZHN2</accession>
<dbReference type="AlphaFoldDB" id="A0A7W7ZHN2"/>
<feature type="domain" description="RNA polymerase sigma-70 region 2" evidence="5">
    <location>
        <begin position="46"/>
        <end position="109"/>
    </location>
</feature>